<evidence type="ECO:0000313" key="4">
    <source>
        <dbReference type="WBParaSite" id="ALUE_0000783701-mRNA-1"/>
    </source>
</evidence>
<sequence>MASTGGSVQLLCRSRCLLCEGQMRRSGSCSLRHIQEHLQYKKYTCQGCAYRCSTEDASMVHKWKSGHRMVSRENDYLEMLSSKIYMDCLHAADFGIEPVLSAMRNDSFNRSRIVEQARSSKAEGGSGDVVEVNVAERSTAARLIVKGREKEHGGGTELSDKEQGCRLHDSREITPDTTDEPPPVQTIGSGARTNSESAMGGMVTEFADSTRVDETCSASRKNKRRRQSSSEREIPTEQATESHNIDITCRNESTAERALIDAGLKTDNPKKVSCRKCGKAVASDYAHRRRHVTKHHHSDVAEKDFDEILASECNECGREYKSESGRKYHAIRYHMQRMLKCVIHGCNVQEQSPAALKVHIQNDHQMAISSESNADVFRVFLCAKKKFDAALAAEVLRCFPIDLRSRTSNPLVPSPVNNDEDLSPRPSAPLIPASANDEDTGTAPDIDSTAFVSPVHPVTGSLSATMRNNASVTRATVCTEQNGPRCESRKRNESSSSSSDDSDSRRYAEAMRNRGRSDNASSPSPADDSALLSGCSLSKTTPPQASQHQMPSSSTTAPATGPPHPQALVTPTLQTVARPLPSQSAMKRATPQREYQKRRVLLPLDEPQRGLMQQSRVAVDFSNIPRQYLTSSDAVDGLGTSDIRRSLVWEGVVNSSLSSHSGCAHNPYERFDARPFEWSLYGDTRDSSMCACSNSNERYGNIPNEKRTFDRLPPARNRTFPPARKKQSHRGDRSIRRDRGGLIVRSRGNKLEGAHKSLKKCKRLSGGGVRRRDASGNSMCGSSADRTSKKTAKRSSITSKKKQLAKKKAAKAIFPHASFADTSGGVTGEGGRRSNTSSSPPVSKIRSEKWSGKRQQLGNQGGDKRELLFQQFILIYWIFKL</sequence>
<feature type="region of interest" description="Disordered" evidence="1">
    <location>
        <begin position="702"/>
        <end position="803"/>
    </location>
</feature>
<feature type="region of interest" description="Disordered" evidence="1">
    <location>
        <begin position="820"/>
        <end position="861"/>
    </location>
</feature>
<dbReference type="InterPro" id="IPR013087">
    <property type="entry name" value="Znf_C2H2_type"/>
</dbReference>
<feature type="domain" description="C2H2-type" evidence="2">
    <location>
        <begin position="313"/>
        <end position="334"/>
    </location>
</feature>
<feature type="compositionally biased region" description="Polar residues" evidence="1">
    <location>
        <begin position="473"/>
        <end position="482"/>
    </location>
</feature>
<feature type="compositionally biased region" description="Basic residues" evidence="1">
    <location>
        <begin position="789"/>
        <end position="803"/>
    </location>
</feature>
<proteinExistence type="predicted"/>
<reference evidence="4" key="1">
    <citation type="submission" date="2023-03" db="UniProtKB">
        <authorList>
            <consortium name="WormBaseParasite"/>
        </authorList>
    </citation>
    <scope>IDENTIFICATION</scope>
</reference>
<evidence type="ECO:0000256" key="1">
    <source>
        <dbReference type="SAM" id="MobiDB-lite"/>
    </source>
</evidence>
<feature type="compositionally biased region" description="Low complexity" evidence="1">
    <location>
        <begin position="518"/>
        <end position="533"/>
    </location>
</feature>
<feature type="region of interest" description="Disordered" evidence="1">
    <location>
        <begin position="171"/>
        <end position="242"/>
    </location>
</feature>
<name>A0A9J2PD33_ASCLU</name>
<feature type="compositionally biased region" description="Polar residues" evidence="1">
    <location>
        <begin position="775"/>
        <end position="785"/>
    </location>
</feature>
<protein>
    <submittedName>
        <fullName evidence="4">C2H2-type domain-containing protein</fullName>
    </submittedName>
</protein>
<feature type="region of interest" description="Disordered" evidence="1">
    <location>
        <begin position="473"/>
        <end position="568"/>
    </location>
</feature>
<feature type="region of interest" description="Disordered" evidence="1">
    <location>
        <begin position="409"/>
        <end position="452"/>
    </location>
</feature>
<keyword evidence="3" id="KW-1185">Reference proteome</keyword>
<dbReference type="Gene3D" id="3.30.160.60">
    <property type="entry name" value="Classic Zinc Finger"/>
    <property type="match status" value="1"/>
</dbReference>
<dbReference type="Proteomes" id="UP000036681">
    <property type="component" value="Unplaced"/>
</dbReference>
<evidence type="ECO:0000259" key="2">
    <source>
        <dbReference type="PROSITE" id="PS00028"/>
    </source>
</evidence>
<feature type="compositionally biased region" description="Polar residues" evidence="1">
    <location>
        <begin position="186"/>
        <end position="197"/>
    </location>
</feature>
<evidence type="ECO:0000313" key="3">
    <source>
        <dbReference type="Proteomes" id="UP000036681"/>
    </source>
</evidence>
<feature type="compositionally biased region" description="Basic and acidic residues" evidence="1">
    <location>
        <begin position="729"/>
        <end position="740"/>
    </location>
</feature>
<organism evidence="3 4">
    <name type="scientific">Ascaris lumbricoides</name>
    <name type="common">Giant roundworm</name>
    <dbReference type="NCBI Taxonomy" id="6252"/>
    <lineage>
        <taxon>Eukaryota</taxon>
        <taxon>Metazoa</taxon>
        <taxon>Ecdysozoa</taxon>
        <taxon>Nematoda</taxon>
        <taxon>Chromadorea</taxon>
        <taxon>Rhabditida</taxon>
        <taxon>Spirurina</taxon>
        <taxon>Ascaridomorpha</taxon>
        <taxon>Ascaridoidea</taxon>
        <taxon>Ascarididae</taxon>
        <taxon>Ascaris</taxon>
    </lineage>
</organism>
<dbReference type="SMART" id="SM00355">
    <property type="entry name" value="ZnF_C2H2"/>
    <property type="match status" value="4"/>
</dbReference>
<dbReference type="AlphaFoldDB" id="A0A9J2PD33"/>
<dbReference type="PROSITE" id="PS00028">
    <property type="entry name" value="ZINC_FINGER_C2H2_1"/>
    <property type="match status" value="1"/>
</dbReference>
<feature type="compositionally biased region" description="Basic and acidic residues" evidence="1">
    <location>
        <begin position="502"/>
        <end position="517"/>
    </location>
</feature>
<dbReference type="WBParaSite" id="ALUE_0000783701-mRNA-1">
    <property type="protein sequence ID" value="ALUE_0000783701-mRNA-1"/>
    <property type="gene ID" value="ALUE_0000783701"/>
</dbReference>
<feature type="compositionally biased region" description="Polar residues" evidence="1">
    <location>
        <begin position="535"/>
        <end position="558"/>
    </location>
</feature>
<accession>A0A9J2PD33</accession>